<feature type="region of interest" description="Disordered" evidence="1">
    <location>
        <begin position="637"/>
        <end position="692"/>
    </location>
</feature>
<comment type="caution">
    <text evidence="3">The sequence shown here is derived from an EMBL/GenBank/DDBJ whole genome shotgun (WGS) entry which is preliminary data.</text>
</comment>
<feature type="compositionally biased region" description="Polar residues" evidence="1">
    <location>
        <begin position="336"/>
        <end position="345"/>
    </location>
</feature>
<accession>A0A9P3HJL5</accession>
<feature type="compositionally biased region" description="Polar residues" evidence="1">
    <location>
        <begin position="644"/>
        <end position="664"/>
    </location>
</feature>
<feature type="compositionally biased region" description="Low complexity" evidence="1">
    <location>
        <begin position="113"/>
        <end position="127"/>
    </location>
</feature>
<feature type="compositionally biased region" description="Low complexity" evidence="1">
    <location>
        <begin position="355"/>
        <end position="367"/>
    </location>
</feature>
<name>A0A9P3HJL5_9FUNG</name>
<feature type="compositionally biased region" description="Low complexity" evidence="1">
    <location>
        <begin position="28"/>
        <end position="46"/>
    </location>
</feature>
<dbReference type="PANTHER" id="PTHR14523">
    <property type="entry name" value="UNCHARACTERIZED PROTEIN C17ORF53 HOMOLOG"/>
    <property type="match status" value="1"/>
</dbReference>
<protein>
    <recommendedName>
        <fullName evidence="2">Homologous recombination OB-fold protein OB-fold domain-containing protein</fullName>
    </recommendedName>
</protein>
<reference evidence="3" key="1">
    <citation type="submission" date="2021-11" db="EMBL/GenBank/DDBJ databases">
        <authorList>
            <person name="Herlambang A."/>
            <person name="Guo Y."/>
            <person name="Takashima Y."/>
            <person name="Nishizawa T."/>
        </authorList>
    </citation>
    <scope>NUCLEOTIDE SEQUENCE</scope>
    <source>
        <strain evidence="3">E1425</strain>
    </source>
</reference>
<feature type="region of interest" description="Disordered" evidence="1">
    <location>
        <begin position="559"/>
        <end position="584"/>
    </location>
</feature>
<organism evidence="3 4">
    <name type="scientific">Entomortierella parvispora</name>
    <dbReference type="NCBI Taxonomy" id="205924"/>
    <lineage>
        <taxon>Eukaryota</taxon>
        <taxon>Fungi</taxon>
        <taxon>Fungi incertae sedis</taxon>
        <taxon>Mucoromycota</taxon>
        <taxon>Mortierellomycotina</taxon>
        <taxon>Mortierellomycetes</taxon>
        <taxon>Mortierellales</taxon>
        <taxon>Mortierellaceae</taxon>
        <taxon>Entomortierella</taxon>
    </lineage>
</organism>
<feature type="domain" description="Homologous recombination OB-fold protein OB-fold" evidence="2">
    <location>
        <begin position="250"/>
        <end position="331"/>
    </location>
</feature>
<evidence type="ECO:0000259" key="2">
    <source>
        <dbReference type="Pfam" id="PF15072"/>
    </source>
</evidence>
<feature type="region of interest" description="Disordered" evidence="1">
    <location>
        <begin position="331"/>
        <end position="416"/>
    </location>
</feature>
<feature type="region of interest" description="Disordered" evidence="1">
    <location>
        <begin position="1"/>
        <end position="191"/>
    </location>
</feature>
<sequence>MFKGLSSKLGGGTIPQTVKQRDPVAITNNNSNSNSGSNNNNSNKNNTGYTNDNHGYSYSDIGHSTSNGTGSSNSSRATTPNASAGTSSHSTMNHSNRTTPELNGGVPRPVFKSGSGLLRSFSSPSSGIATRSGEEVTRKRRLPGPAGNLPRLSAEEKDRLFRSKGKPFGGDVVPDPNSTSPSSSIKKKMKAVAPGPVDSMFVTGAWQDMMRTMGLPDYKPSTLRECKHLSPWTALSISDIEHNKDLHRGKIQNIVVMIKDVSLSEIDTAATLLDPSGEMPGTIHRSVLDQYKNNEIRTGTVLALKNVSVFSLQVSHYLMIMPKNIEKLFQPHPPTITLSQGSSQDRASQRRQKIRSSQSQEDSASPSGTRAESGTFSSQESSSLLRQSSLPPNRKHAILSPEWPEDDLSQLKTGSQSQSTLDLLNLSMEDEGLLAIKSESSIQSPTYSDRPSQEGVPAKKQKLGSTSRNSPASSQPLSPNQEVQFQSLRQTLSGSNPYARATTRQDDLPYTPMNLLGPSTPALPMGPPTHKSTGAGTGAGAGAGGGILSAFAASADLRKRSSPSSVSQRSSSSGSTTTPSLPTASAARFSSVADMSMASISNPNVSSQGETGRPLSQSEQLSSSDWLDEFSGVDFDGALDDLDSSPTLPRPGTSTAQMTSSLPENPQPLLPTHLSNHGSNAPAVTANPPSSIYRQASTVDVDDDDDLYNLLDGLDESELYDL</sequence>
<dbReference type="InterPro" id="IPR028045">
    <property type="entry name" value="HROB"/>
</dbReference>
<evidence type="ECO:0000313" key="3">
    <source>
        <dbReference type="EMBL" id="GJJ77910.1"/>
    </source>
</evidence>
<evidence type="ECO:0000256" key="1">
    <source>
        <dbReference type="SAM" id="MobiDB-lite"/>
    </source>
</evidence>
<dbReference type="InterPro" id="IPR058570">
    <property type="entry name" value="HROB_OB"/>
</dbReference>
<dbReference type="EMBL" id="BQFW01000014">
    <property type="protein sequence ID" value="GJJ77910.1"/>
    <property type="molecule type" value="Genomic_DNA"/>
</dbReference>
<keyword evidence="4" id="KW-1185">Reference proteome</keyword>
<evidence type="ECO:0000313" key="4">
    <source>
        <dbReference type="Proteomes" id="UP000827284"/>
    </source>
</evidence>
<dbReference type="OrthoDB" id="21443at2759"/>
<feature type="compositionally biased region" description="Low complexity" evidence="1">
    <location>
        <begin position="64"/>
        <end position="75"/>
    </location>
</feature>
<dbReference type="AlphaFoldDB" id="A0A9P3HJL5"/>
<gene>
    <name evidence="3" type="ORF">EMPS_10269</name>
</gene>
<dbReference type="Pfam" id="PF15072">
    <property type="entry name" value="HROB"/>
    <property type="match status" value="1"/>
</dbReference>
<feature type="compositionally biased region" description="Low complexity" evidence="1">
    <location>
        <begin position="562"/>
        <end position="584"/>
    </location>
</feature>
<feature type="region of interest" description="Disordered" evidence="1">
    <location>
        <begin position="439"/>
        <end position="540"/>
    </location>
</feature>
<feature type="compositionally biased region" description="Low complexity" evidence="1">
    <location>
        <begin position="377"/>
        <end position="390"/>
    </location>
</feature>
<dbReference type="Proteomes" id="UP000827284">
    <property type="component" value="Unassembled WGS sequence"/>
</dbReference>
<dbReference type="PANTHER" id="PTHR14523:SF1">
    <property type="entry name" value="HOMOLOGOUS RECOMBINATION OB-FOLD PROTEIN"/>
    <property type="match status" value="1"/>
</dbReference>
<feature type="region of interest" description="Disordered" evidence="1">
    <location>
        <begin position="600"/>
        <end position="625"/>
    </location>
</feature>
<feature type="compositionally biased region" description="Polar residues" evidence="1">
    <location>
        <begin position="76"/>
        <end position="101"/>
    </location>
</feature>
<proteinExistence type="predicted"/>
<feature type="compositionally biased region" description="Polar residues" evidence="1">
    <location>
        <begin position="439"/>
        <end position="450"/>
    </location>
</feature>
<feature type="compositionally biased region" description="Polar residues" evidence="1">
    <location>
        <begin position="463"/>
        <end position="496"/>
    </location>
</feature>
<reference evidence="3" key="2">
    <citation type="journal article" date="2022" name="Microbiol. Resour. Announc.">
        <title>Whole-Genome Sequence of Entomortierella parvispora E1425, a Mucoromycotan Fungus Associated with Burkholderiaceae-Related Endosymbiotic Bacteria.</title>
        <authorList>
            <person name="Herlambang A."/>
            <person name="Guo Y."/>
            <person name="Takashima Y."/>
            <person name="Narisawa K."/>
            <person name="Ohta H."/>
            <person name="Nishizawa T."/>
        </authorList>
    </citation>
    <scope>NUCLEOTIDE SEQUENCE</scope>
    <source>
        <strain evidence="3">E1425</strain>
    </source>
</reference>
<dbReference type="GO" id="GO:0000725">
    <property type="term" value="P:recombinational repair"/>
    <property type="evidence" value="ECO:0007669"/>
    <property type="project" value="InterPro"/>
</dbReference>
<feature type="compositionally biased region" description="Polar residues" evidence="1">
    <location>
        <begin position="47"/>
        <end position="56"/>
    </location>
</feature>